<dbReference type="EMBL" id="JACOOR010000011">
    <property type="protein sequence ID" value="MBC5661131.1"/>
    <property type="molecule type" value="Genomic_DNA"/>
</dbReference>
<name>A0A923LEE1_9FIRM</name>
<sequence>MQLFNHWAYDAAQILVPENRAWFISALSRLALLSSYTFRKTDTITRITLDYHRITKIQPEPKTESITREIVTWDCTEHLIIDRESESLEYIQNIGTGYKISRKYEIEGGVENLLENFNTEDFFSHIEGNPVDVIETPNEMKAYKITIHYNKTSPV</sequence>
<comment type="caution">
    <text evidence="1">The sequence shown here is derived from an EMBL/GenBank/DDBJ whole genome shotgun (WGS) entry which is preliminary data.</text>
</comment>
<evidence type="ECO:0000313" key="1">
    <source>
        <dbReference type="EMBL" id="MBC5661131.1"/>
    </source>
</evidence>
<accession>A0A923LEE1</accession>
<dbReference type="AlphaFoldDB" id="A0A923LEE1"/>
<evidence type="ECO:0000313" key="2">
    <source>
        <dbReference type="Proteomes" id="UP000649345"/>
    </source>
</evidence>
<keyword evidence="2" id="KW-1185">Reference proteome</keyword>
<dbReference type="Proteomes" id="UP000649345">
    <property type="component" value="Unassembled WGS sequence"/>
</dbReference>
<dbReference type="RefSeq" id="WP_186871545.1">
    <property type="nucleotide sequence ID" value="NZ_JACOOR010000011.1"/>
</dbReference>
<gene>
    <name evidence="1" type="ORF">H8S44_15375</name>
</gene>
<proteinExistence type="predicted"/>
<organism evidence="1 2">
    <name type="scientific">Anaerosacchariphilus hominis</name>
    <dbReference type="NCBI Taxonomy" id="2763017"/>
    <lineage>
        <taxon>Bacteria</taxon>
        <taxon>Bacillati</taxon>
        <taxon>Bacillota</taxon>
        <taxon>Clostridia</taxon>
        <taxon>Lachnospirales</taxon>
        <taxon>Lachnospiraceae</taxon>
        <taxon>Anaerosacchariphilus</taxon>
    </lineage>
</organism>
<reference evidence="1" key="1">
    <citation type="submission" date="2020-08" db="EMBL/GenBank/DDBJ databases">
        <title>Genome public.</title>
        <authorList>
            <person name="Liu C."/>
            <person name="Sun Q."/>
        </authorList>
    </citation>
    <scope>NUCLEOTIDE SEQUENCE</scope>
    <source>
        <strain evidence="1">NSJ-68</strain>
    </source>
</reference>
<protein>
    <submittedName>
        <fullName evidence="1">Uncharacterized protein</fullName>
    </submittedName>
</protein>